<dbReference type="PANTHER" id="PTHR41247:SF1">
    <property type="entry name" value="HTH-TYPE TRANSCRIPTIONAL REPRESSOR YCNK"/>
    <property type="match status" value="1"/>
</dbReference>
<dbReference type="EMBL" id="JAIQZE010000004">
    <property type="protein sequence ID" value="MBZ9778472.1"/>
    <property type="molecule type" value="Genomic_DNA"/>
</dbReference>
<evidence type="ECO:0000313" key="2">
    <source>
        <dbReference type="Proteomes" id="UP001199314"/>
    </source>
</evidence>
<gene>
    <name evidence="1" type="ORF">LB452_06000</name>
</gene>
<dbReference type="RefSeq" id="WP_224460827.1">
    <property type="nucleotide sequence ID" value="NZ_JAIQZE010000004.1"/>
</dbReference>
<dbReference type="Pfam" id="PF05573">
    <property type="entry name" value="NosL"/>
    <property type="match status" value="1"/>
</dbReference>
<comment type="caution">
    <text evidence="1">The sequence shown here is derived from an EMBL/GenBank/DDBJ whole genome shotgun (WGS) entry which is preliminary data.</text>
</comment>
<proteinExistence type="predicted"/>
<dbReference type="PANTHER" id="PTHR41247">
    <property type="entry name" value="HTH-TYPE TRANSCRIPTIONAL REPRESSOR YCNK"/>
    <property type="match status" value="1"/>
</dbReference>
<dbReference type="Proteomes" id="UP001199314">
    <property type="component" value="Unassembled WGS sequence"/>
</dbReference>
<accession>A0ABS7XKI8</accession>
<keyword evidence="2" id="KW-1185">Reference proteome</keyword>
<protein>
    <submittedName>
        <fullName evidence="1">Nitrous oxide reductase accessory protein NosL</fullName>
    </submittedName>
</protein>
<reference evidence="2" key="1">
    <citation type="submission" date="2023-07" db="EMBL/GenBank/DDBJ databases">
        <title>Novel species isolated from saline lakes on Tibetan Plateau.</title>
        <authorList>
            <person name="Lu H."/>
        </authorList>
    </citation>
    <scope>NUCLEOTIDE SEQUENCE [LARGE SCALE GENOMIC DNA]</scope>
    <source>
        <strain evidence="2">CAK8W</strain>
    </source>
</reference>
<organism evidence="1 2">
    <name type="scientific">Psychroflexus longus</name>
    <dbReference type="NCBI Taxonomy" id="2873596"/>
    <lineage>
        <taxon>Bacteria</taxon>
        <taxon>Pseudomonadati</taxon>
        <taxon>Bacteroidota</taxon>
        <taxon>Flavobacteriia</taxon>
        <taxon>Flavobacteriales</taxon>
        <taxon>Flavobacteriaceae</taxon>
        <taxon>Psychroflexus</taxon>
    </lineage>
</organism>
<dbReference type="InterPro" id="IPR008719">
    <property type="entry name" value="N2O_reductase_NosL"/>
</dbReference>
<name>A0ABS7XKI8_9FLAO</name>
<evidence type="ECO:0000313" key="1">
    <source>
        <dbReference type="EMBL" id="MBZ9778472.1"/>
    </source>
</evidence>
<sequence>MKKYTFLALLFIAITSCDKSAKPIKYGEDQCDYCSMSIVKKTHAAQLVTEKGKQHKFDAIECMVNYIKEDSKKFENATLLVANYNKPGEMIPAKNSSYLISKNLPSPMGAYLTAFRSKNEAEEAQSKLEGKVYKWDELKSVIKKDIHKHH</sequence>
<dbReference type="PROSITE" id="PS51257">
    <property type="entry name" value="PROKAR_LIPOPROTEIN"/>
    <property type="match status" value="1"/>
</dbReference>
<dbReference type="SUPFAM" id="SSF160387">
    <property type="entry name" value="NosL/MerB-like"/>
    <property type="match status" value="1"/>
</dbReference>